<dbReference type="GO" id="GO:0071339">
    <property type="term" value="C:MLL1 complex"/>
    <property type="evidence" value="ECO:0007669"/>
    <property type="project" value="InterPro"/>
</dbReference>
<proteinExistence type="predicted"/>
<dbReference type="EMBL" id="CM029040">
    <property type="protein sequence ID" value="KAG2632244.1"/>
    <property type="molecule type" value="Genomic_DNA"/>
</dbReference>
<dbReference type="AlphaFoldDB" id="A0A8T0VG13"/>
<feature type="compositionally biased region" description="Polar residues" evidence="1">
    <location>
        <begin position="236"/>
        <end position="246"/>
    </location>
</feature>
<dbReference type="GO" id="GO:0031011">
    <property type="term" value="C:Ino80 complex"/>
    <property type="evidence" value="ECO:0007669"/>
    <property type="project" value="InterPro"/>
</dbReference>
<dbReference type="GO" id="GO:0045944">
    <property type="term" value="P:positive regulation of transcription by RNA polymerase II"/>
    <property type="evidence" value="ECO:0007669"/>
    <property type="project" value="TreeGrafter"/>
</dbReference>
<evidence type="ECO:0000313" key="2">
    <source>
        <dbReference type="EMBL" id="KAG2632244.1"/>
    </source>
</evidence>
<comment type="caution">
    <text evidence="2">The sequence shown here is derived from an EMBL/GenBank/DDBJ whole genome shotgun (WGS) entry which is preliminary data.</text>
</comment>
<name>A0A8T0VG13_PANVG</name>
<gene>
    <name evidence="2" type="ORF">PVAP13_2NG071938</name>
</gene>
<feature type="region of interest" description="Disordered" evidence="1">
    <location>
        <begin position="226"/>
        <end position="248"/>
    </location>
</feature>
<evidence type="ECO:0000256" key="1">
    <source>
        <dbReference type="SAM" id="MobiDB-lite"/>
    </source>
</evidence>
<dbReference type="Proteomes" id="UP000823388">
    <property type="component" value="Chromosome 2N"/>
</dbReference>
<protein>
    <submittedName>
        <fullName evidence="2">Uncharacterized protein</fullName>
    </submittedName>
</protein>
<evidence type="ECO:0000313" key="3">
    <source>
        <dbReference type="Proteomes" id="UP000823388"/>
    </source>
</evidence>
<accession>A0A8T0VG13</accession>
<dbReference type="InterPro" id="IPR037912">
    <property type="entry name" value="MCRS1"/>
</dbReference>
<sequence>MGTVSAAAEWTAEDDVLLKNAVEDRWYSLLYDSETSAQASAHMAKYEMELSVSDPAKTVKLFNSKTKCFSLCKRKMDSVKNQYYAIRKRVCHEPCSSADFGCVIALCSCNSTDGSGCVCGGNHLVHKVDPPVTAVSDYGLMGGHYSVRKDVHSNGNGQYSFHTEHFDGSMVMDESPHGYADADQLYGYDGMKNCLTSGSSIITTDNRSDLSDQLDHGAKGLKAVLGIDQDQDGEKNSQFSGNSTGLSREPRSITAISEKWCSLEPSIPTWSIVLGVNSPDMLTDTRILEPKTLILSDDKRTETNISDALAFQATLDSVIPDSGLCSAMVSEGGFMHSH</sequence>
<reference evidence="2" key="1">
    <citation type="submission" date="2020-05" db="EMBL/GenBank/DDBJ databases">
        <title>WGS assembly of Panicum virgatum.</title>
        <authorList>
            <person name="Lovell J.T."/>
            <person name="Jenkins J."/>
            <person name="Shu S."/>
            <person name="Juenger T.E."/>
            <person name="Schmutz J."/>
        </authorList>
    </citation>
    <scope>NUCLEOTIDE SEQUENCE</scope>
    <source>
        <strain evidence="2">AP13</strain>
    </source>
</reference>
<organism evidence="2 3">
    <name type="scientific">Panicum virgatum</name>
    <name type="common">Blackwell switchgrass</name>
    <dbReference type="NCBI Taxonomy" id="38727"/>
    <lineage>
        <taxon>Eukaryota</taxon>
        <taxon>Viridiplantae</taxon>
        <taxon>Streptophyta</taxon>
        <taxon>Embryophyta</taxon>
        <taxon>Tracheophyta</taxon>
        <taxon>Spermatophyta</taxon>
        <taxon>Magnoliopsida</taxon>
        <taxon>Liliopsida</taxon>
        <taxon>Poales</taxon>
        <taxon>Poaceae</taxon>
        <taxon>PACMAD clade</taxon>
        <taxon>Panicoideae</taxon>
        <taxon>Panicodae</taxon>
        <taxon>Paniceae</taxon>
        <taxon>Panicinae</taxon>
        <taxon>Panicum</taxon>
        <taxon>Panicum sect. Hiantes</taxon>
    </lineage>
</organism>
<keyword evidence="3" id="KW-1185">Reference proteome</keyword>
<dbReference type="GO" id="GO:0002151">
    <property type="term" value="F:G-quadruplex RNA binding"/>
    <property type="evidence" value="ECO:0007669"/>
    <property type="project" value="InterPro"/>
</dbReference>
<dbReference type="PANTHER" id="PTHR13233">
    <property type="entry name" value="MICROSPHERULE PROTEIN 1"/>
    <property type="match status" value="1"/>
</dbReference>
<dbReference type="GO" id="GO:0044545">
    <property type="term" value="C:NSL complex"/>
    <property type="evidence" value="ECO:0007669"/>
    <property type="project" value="TreeGrafter"/>
</dbReference>
<dbReference type="PANTHER" id="PTHR13233:SF20">
    <property type="entry name" value="OS07G0190900 PROTEIN"/>
    <property type="match status" value="1"/>
</dbReference>